<keyword evidence="3" id="KW-1185">Reference proteome</keyword>
<dbReference type="EMBL" id="RKLQ01000005">
    <property type="protein sequence ID" value="MBX0305698.1"/>
    <property type="molecule type" value="Genomic_DNA"/>
</dbReference>
<dbReference type="Proteomes" id="UP000783863">
    <property type="component" value="Unassembled WGS sequence"/>
</dbReference>
<name>A0A8J8CCV1_9EURY</name>
<proteinExistence type="predicted"/>
<comment type="caution">
    <text evidence="2">The sequence shown here is derived from an EMBL/GenBank/DDBJ whole genome shotgun (WGS) entry which is preliminary data.</text>
</comment>
<evidence type="ECO:0000313" key="2">
    <source>
        <dbReference type="EMBL" id="MBX0305698.1"/>
    </source>
</evidence>
<evidence type="ECO:0000313" key="3">
    <source>
        <dbReference type="Proteomes" id="UP000783863"/>
    </source>
</evidence>
<organism evidence="2 3">
    <name type="scientific">Haloarcula salinisoli</name>
    <dbReference type="NCBI Taxonomy" id="2487746"/>
    <lineage>
        <taxon>Archaea</taxon>
        <taxon>Methanobacteriati</taxon>
        <taxon>Methanobacteriota</taxon>
        <taxon>Stenosarchaea group</taxon>
        <taxon>Halobacteria</taxon>
        <taxon>Halobacteriales</taxon>
        <taxon>Haloarculaceae</taxon>
        <taxon>Haloarcula</taxon>
    </lineage>
</organism>
<protein>
    <submittedName>
        <fullName evidence="2">GIY-YIG nuclease family protein</fullName>
    </submittedName>
</protein>
<dbReference type="AlphaFoldDB" id="A0A8J8CCV1"/>
<reference evidence="2" key="1">
    <citation type="submission" date="2021-06" db="EMBL/GenBank/DDBJ databases">
        <title>Halomicroarcula sp. F24A a new haloarchaeum isolated from saline soil.</title>
        <authorList>
            <person name="Duran-Viseras A."/>
            <person name="Sanchez-Porro C."/>
            <person name="Ventosa A."/>
        </authorList>
    </citation>
    <scope>NUCLEOTIDE SEQUENCE</scope>
    <source>
        <strain evidence="2">F24A</strain>
    </source>
</reference>
<dbReference type="RefSeq" id="WP_220589892.1">
    <property type="nucleotide sequence ID" value="NZ_RKLQ01000005.1"/>
</dbReference>
<gene>
    <name evidence="2" type="ORF">EGD98_18810</name>
</gene>
<sequence>MTASRTKDDLWDSWVEETILADITDPATPDPVPMLDERGAELDMTDAYDEYRLGRGSGDYLYVLYLFDESKPGPAAIRPVYIGESGNVASRLLDHFRKLRDALPIADWTDDGSWGSFGKYDHIATVVDHADAPLCAWVIDTEDLETGPYGYPTYRHELEAKLVGLVHSSSRFDRIFANRDFVPNRVPQQMAQVGPAWVEYIHETPNSELARDVDGLPDTKAGLWDDWLSRTLCRDIADGESSDPIPLFATDENRVVELTERGGLKRSDAIDARIRQEGSKCVTADGVADDFEGLLYIMYQLDGDGTDPADLVPRYIGKAEAYGKKNAQSANFEEIAKERDATRAFARWGDGDYWHMGELSNTVFGRGEKKLSWASELFEQGTHQLEDQTYLWVRAWGPETSPGPYGYPATLAEVEPLLVGLAYAAAPGQLLNHNEVPDDAPANRREYTFEPAEE</sequence>
<evidence type="ECO:0000256" key="1">
    <source>
        <dbReference type="SAM" id="MobiDB-lite"/>
    </source>
</evidence>
<accession>A0A8J8CCV1</accession>
<feature type="region of interest" description="Disordered" evidence="1">
    <location>
        <begin position="433"/>
        <end position="454"/>
    </location>
</feature>